<sequence>MIETIATRPYDDQKPGTSGLRKKVPHFKQPHYVHNFLQATFDTVGRGDLETLVIGGDGRYFNRDVVAIAIRMAAANGYGRVIVGQGGILSTPAASNLIRKRGAAGGIILSASHNPGGPNGDFGIKYNIENGGPAPERITSAIYEKTRSIERFRIFSAPAPEFDAVGEHRLGDMVVEVVDPVSDYADLMEELFDFPKIRALIDGGFTLRFDAMHAVTGPYATEILENRLGAAKGSVVNAVPMEDFGGGHPDPNAVHAANLIAAMMSEDGPDFGAASDGDGDRNLIVGKGIVVTPSDSLAVLAANAHLAPAYRQGIAGVARSMPTSQAVDRVADKLGIKTFETPTGWKYFGNLLDAGKVTICGEESAGTGSDHVREKDGVWAVLLWLNILAERRESVRGIVEGHWSEFGRTFYQRHDFEEVDSDKAEGLMESLRDRLASMAGQRFGSLVVSEADDFSYKDPIDGSVATGQGVRIVFSGGGRIVFRLSGTGTAGATLRVYIERYESNPDRHGDAPGEALAELISIADSVGEIRRRTGRTEPDVIT</sequence>
<evidence type="ECO:0000259" key="13">
    <source>
        <dbReference type="Pfam" id="PF02880"/>
    </source>
</evidence>
<evidence type="ECO:0000256" key="9">
    <source>
        <dbReference type="RuleBase" id="RU004326"/>
    </source>
</evidence>
<feature type="domain" description="Alpha-D-phosphohexomutase alpha/beta/alpha" evidence="13">
    <location>
        <begin position="294"/>
        <end position="406"/>
    </location>
</feature>
<evidence type="ECO:0000256" key="7">
    <source>
        <dbReference type="ARBA" id="ARBA00022842"/>
    </source>
</evidence>
<dbReference type="EMBL" id="JAXLPB010000001">
    <property type="protein sequence ID" value="MDY8108176.1"/>
    <property type="molecule type" value="Genomic_DNA"/>
</dbReference>
<feature type="region of interest" description="Disordered" evidence="10">
    <location>
        <begin position="1"/>
        <end position="22"/>
    </location>
</feature>
<evidence type="ECO:0000256" key="10">
    <source>
        <dbReference type="SAM" id="MobiDB-lite"/>
    </source>
</evidence>
<dbReference type="Pfam" id="PF02879">
    <property type="entry name" value="PGM_PMM_II"/>
    <property type="match status" value="1"/>
</dbReference>
<comment type="catalytic activity">
    <reaction evidence="1">
        <text>alpha-D-glucose 1-phosphate = alpha-D-glucose 6-phosphate</text>
        <dbReference type="Rhea" id="RHEA:23536"/>
        <dbReference type="ChEBI" id="CHEBI:58225"/>
        <dbReference type="ChEBI" id="CHEBI:58601"/>
        <dbReference type="EC" id="5.4.2.2"/>
    </reaction>
</comment>
<evidence type="ECO:0000256" key="2">
    <source>
        <dbReference type="ARBA" id="ARBA00001946"/>
    </source>
</evidence>
<dbReference type="SUPFAM" id="SSF55957">
    <property type="entry name" value="Phosphoglucomutase, C-terminal domain"/>
    <property type="match status" value="1"/>
</dbReference>
<gene>
    <name evidence="14" type="ORF">U0C82_03305</name>
</gene>
<evidence type="ECO:0000256" key="6">
    <source>
        <dbReference type="ARBA" id="ARBA00022723"/>
    </source>
</evidence>
<dbReference type="InterPro" id="IPR005846">
    <property type="entry name" value="A-D-PHexomutase_a/b/a-III"/>
</dbReference>
<dbReference type="Pfam" id="PF24947">
    <property type="entry name" value="PGM1_C_vert_fung"/>
    <property type="match status" value="1"/>
</dbReference>
<evidence type="ECO:0000256" key="1">
    <source>
        <dbReference type="ARBA" id="ARBA00000443"/>
    </source>
</evidence>
<evidence type="ECO:0000256" key="3">
    <source>
        <dbReference type="ARBA" id="ARBA00010231"/>
    </source>
</evidence>
<dbReference type="RefSeq" id="WP_322185623.1">
    <property type="nucleotide sequence ID" value="NZ_JAXLPB010000001.1"/>
</dbReference>
<accession>A0ABU5HYW6</accession>
<reference evidence="14 15" key="1">
    <citation type="submission" date="2023-12" db="EMBL/GenBank/DDBJ databases">
        <title>Description of Novel Strain Fulvimarina sp. 2208YS6-2-32 isolated from Uroteuthis (Photololigo) edulis.</title>
        <authorList>
            <person name="Park J.-S."/>
        </authorList>
    </citation>
    <scope>NUCLEOTIDE SEQUENCE [LARGE SCALE GENOMIC DNA]</scope>
    <source>
        <strain evidence="14 15">2208YS6-2-32</strain>
    </source>
</reference>
<evidence type="ECO:0000256" key="4">
    <source>
        <dbReference type="ARBA" id="ARBA00012728"/>
    </source>
</evidence>
<comment type="caution">
    <text evidence="14">The sequence shown here is derived from an EMBL/GenBank/DDBJ whole genome shotgun (WGS) entry which is preliminary data.</text>
</comment>
<dbReference type="PROSITE" id="PS00710">
    <property type="entry name" value="PGM_PMM"/>
    <property type="match status" value="1"/>
</dbReference>
<feature type="domain" description="Alpha-D-phosphohexomutase alpha/beta/alpha" evidence="12">
    <location>
        <begin position="183"/>
        <end position="285"/>
    </location>
</feature>
<keyword evidence="5" id="KW-0597">Phosphoprotein</keyword>
<evidence type="ECO:0000259" key="11">
    <source>
        <dbReference type="Pfam" id="PF02878"/>
    </source>
</evidence>
<dbReference type="InterPro" id="IPR045244">
    <property type="entry name" value="PGM"/>
</dbReference>
<dbReference type="InterPro" id="IPR016055">
    <property type="entry name" value="A-D-PHexomutase_a/b/a-I/II/III"/>
</dbReference>
<dbReference type="EC" id="5.4.2.2" evidence="4"/>
<keyword evidence="7 9" id="KW-0460">Magnesium</keyword>
<evidence type="ECO:0000313" key="15">
    <source>
        <dbReference type="Proteomes" id="UP001294412"/>
    </source>
</evidence>
<organism evidence="14 15">
    <name type="scientific">Fulvimarina uroteuthidis</name>
    <dbReference type="NCBI Taxonomy" id="3098149"/>
    <lineage>
        <taxon>Bacteria</taxon>
        <taxon>Pseudomonadati</taxon>
        <taxon>Pseudomonadota</taxon>
        <taxon>Alphaproteobacteria</taxon>
        <taxon>Hyphomicrobiales</taxon>
        <taxon>Aurantimonadaceae</taxon>
        <taxon>Fulvimarina</taxon>
    </lineage>
</organism>
<keyword evidence="6 9" id="KW-0479">Metal-binding</keyword>
<dbReference type="GO" id="GO:0004614">
    <property type="term" value="F:phosphoglucomutase activity"/>
    <property type="evidence" value="ECO:0007669"/>
    <property type="project" value="UniProtKB-EC"/>
</dbReference>
<comment type="cofactor">
    <cofactor evidence="2">
        <name>Mg(2+)</name>
        <dbReference type="ChEBI" id="CHEBI:18420"/>
    </cofactor>
</comment>
<dbReference type="InterPro" id="IPR036900">
    <property type="entry name" value="A-D-PHexomutase_C_sf"/>
</dbReference>
<proteinExistence type="inferred from homology"/>
<name>A0ABU5HYW6_9HYPH</name>
<dbReference type="Proteomes" id="UP001294412">
    <property type="component" value="Unassembled WGS sequence"/>
</dbReference>
<evidence type="ECO:0000313" key="14">
    <source>
        <dbReference type="EMBL" id="MDY8108176.1"/>
    </source>
</evidence>
<dbReference type="PRINTS" id="PR00509">
    <property type="entry name" value="PGMPMM"/>
</dbReference>
<dbReference type="NCBIfam" id="NF005737">
    <property type="entry name" value="PRK07564.1-1"/>
    <property type="match status" value="1"/>
</dbReference>
<evidence type="ECO:0000259" key="12">
    <source>
        <dbReference type="Pfam" id="PF02879"/>
    </source>
</evidence>
<dbReference type="InterPro" id="IPR005845">
    <property type="entry name" value="A-D-PHexomutase_a/b/a-II"/>
</dbReference>
<dbReference type="Gene3D" id="3.40.120.10">
    <property type="entry name" value="Alpha-D-Glucose-1,6-Bisphosphate, subunit A, domain 3"/>
    <property type="match status" value="3"/>
</dbReference>
<evidence type="ECO:0000256" key="5">
    <source>
        <dbReference type="ARBA" id="ARBA00022553"/>
    </source>
</evidence>
<dbReference type="PANTHER" id="PTHR22573:SF2">
    <property type="entry name" value="PHOSPHOGLUCOMUTASE"/>
    <property type="match status" value="1"/>
</dbReference>
<keyword evidence="8 14" id="KW-0413">Isomerase</keyword>
<dbReference type="InterPro" id="IPR005841">
    <property type="entry name" value="Alpha-D-phosphohexomutase_SF"/>
</dbReference>
<feature type="domain" description="Alpha-D-phosphohexomutase alpha/beta/alpha" evidence="11">
    <location>
        <begin position="13"/>
        <end position="150"/>
    </location>
</feature>
<comment type="similarity">
    <text evidence="3 9">Belongs to the phosphohexose mutase family.</text>
</comment>
<dbReference type="InterPro" id="IPR016066">
    <property type="entry name" value="A-D-PHexomutase_CS"/>
</dbReference>
<dbReference type="Pfam" id="PF02878">
    <property type="entry name" value="PGM_PMM_I"/>
    <property type="match status" value="1"/>
</dbReference>
<dbReference type="PANTHER" id="PTHR22573">
    <property type="entry name" value="PHOSPHOHEXOMUTASE FAMILY MEMBER"/>
    <property type="match status" value="1"/>
</dbReference>
<dbReference type="InterPro" id="IPR005844">
    <property type="entry name" value="A-D-PHexomutase_a/b/a-I"/>
</dbReference>
<dbReference type="SUPFAM" id="SSF53738">
    <property type="entry name" value="Phosphoglucomutase, first 3 domains"/>
    <property type="match status" value="3"/>
</dbReference>
<protein>
    <recommendedName>
        <fullName evidence="4">phosphoglucomutase (alpha-D-glucose-1,6-bisphosphate-dependent)</fullName>
        <ecNumber evidence="4">5.4.2.2</ecNumber>
    </recommendedName>
</protein>
<dbReference type="Gene3D" id="3.30.310.50">
    <property type="entry name" value="Alpha-D-phosphohexomutase, C-terminal domain"/>
    <property type="match status" value="1"/>
</dbReference>
<evidence type="ECO:0000256" key="8">
    <source>
        <dbReference type="ARBA" id="ARBA00023235"/>
    </source>
</evidence>
<dbReference type="Pfam" id="PF02880">
    <property type="entry name" value="PGM_PMM_III"/>
    <property type="match status" value="1"/>
</dbReference>
<keyword evidence="15" id="KW-1185">Reference proteome</keyword>